<evidence type="ECO:0000256" key="7">
    <source>
        <dbReference type="ARBA" id="ARBA00023136"/>
    </source>
</evidence>
<gene>
    <name evidence="9" type="ORF">SAMN04489859_100656</name>
</gene>
<feature type="transmembrane region" description="Helical" evidence="8">
    <location>
        <begin position="46"/>
        <end position="65"/>
    </location>
</feature>
<keyword evidence="3" id="KW-0813">Transport</keyword>
<dbReference type="Proteomes" id="UP000199054">
    <property type="component" value="Unassembled WGS sequence"/>
</dbReference>
<keyword evidence="7 8" id="KW-0472">Membrane</keyword>
<feature type="transmembrane region" description="Helical" evidence="8">
    <location>
        <begin position="226"/>
        <end position="244"/>
    </location>
</feature>
<sequence length="249" mass="26537">MLELTTEGWILAVLASMAVGMAKGGLAMVAIIAVPMLSLVMSPVQAAGLMLPVYVVSDIGGLIAFRRSFDMRVLKTALPGSVIGIAFGWATAHIVPDWGVTLIVGIIGLAFALNALIRPDLGAHPRPVSPVKGNFWGSVAGYTSFVSHSGAPPFQVYVQPLRLPALVYAGTTTWFFAITNWVKLIPYAALGQLSPANLAAAAVLTPVALVSVWIGLRLVRIIPQDLFYKLITWGLLAVSLRLIWQALVR</sequence>
<dbReference type="Pfam" id="PF01925">
    <property type="entry name" value="TauE"/>
    <property type="match status" value="1"/>
</dbReference>
<dbReference type="STRING" id="34002.SAMN04489859_100656"/>
<dbReference type="InterPro" id="IPR052017">
    <property type="entry name" value="TSUP"/>
</dbReference>
<proteinExistence type="inferred from homology"/>
<keyword evidence="4 8" id="KW-1003">Cell membrane</keyword>
<evidence type="ECO:0000256" key="1">
    <source>
        <dbReference type="ARBA" id="ARBA00004651"/>
    </source>
</evidence>
<feature type="transmembrane region" description="Helical" evidence="8">
    <location>
        <begin position="9"/>
        <end position="34"/>
    </location>
</feature>
<evidence type="ECO:0000256" key="2">
    <source>
        <dbReference type="ARBA" id="ARBA00009142"/>
    </source>
</evidence>
<protein>
    <recommendedName>
        <fullName evidence="8">Probable membrane transporter protein</fullName>
    </recommendedName>
</protein>
<comment type="subcellular location">
    <subcellularLocation>
        <location evidence="1 8">Cell membrane</location>
        <topology evidence="1 8">Multi-pass membrane protein</topology>
    </subcellularLocation>
</comment>
<dbReference type="OrthoDB" id="7028171at2"/>
<evidence type="ECO:0000256" key="6">
    <source>
        <dbReference type="ARBA" id="ARBA00022989"/>
    </source>
</evidence>
<dbReference type="EMBL" id="FODE01000006">
    <property type="protein sequence ID" value="SEN40431.1"/>
    <property type="molecule type" value="Genomic_DNA"/>
</dbReference>
<feature type="transmembrane region" description="Helical" evidence="8">
    <location>
        <begin position="165"/>
        <end position="186"/>
    </location>
</feature>
<organism evidence="9 10">
    <name type="scientific">Paracoccus alcaliphilus</name>
    <dbReference type="NCBI Taxonomy" id="34002"/>
    <lineage>
        <taxon>Bacteria</taxon>
        <taxon>Pseudomonadati</taxon>
        <taxon>Pseudomonadota</taxon>
        <taxon>Alphaproteobacteria</taxon>
        <taxon>Rhodobacterales</taxon>
        <taxon>Paracoccaceae</taxon>
        <taxon>Paracoccus</taxon>
    </lineage>
</organism>
<keyword evidence="10" id="KW-1185">Reference proteome</keyword>
<accession>A0A1H8G8H2</accession>
<feature type="transmembrane region" description="Helical" evidence="8">
    <location>
        <begin position="72"/>
        <end position="92"/>
    </location>
</feature>
<dbReference type="GO" id="GO:0005886">
    <property type="term" value="C:plasma membrane"/>
    <property type="evidence" value="ECO:0007669"/>
    <property type="project" value="UniProtKB-SubCell"/>
</dbReference>
<keyword evidence="6 8" id="KW-1133">Transmembrane helix</keyword>
<dbReference type="AlphaFoldDB" id="A0A1H8G8H2"/>
<evidence type="ECO:0000256" key="4">
    <source>
        <dbReference type="ARBA" id="ARBA00022475"/>
    </source>
</evidence>
<evidence type="ECO:0000256" key="3">
    <source>
        <dbReference type="ARBA" id="ARBA00022448"/>
    </source>
</evidence>
<reference evidence="9 10" key="1">
    <citation type="submission" date="2016-10" db="EMBL/GenBank/DDBJ databases">
        <authorList>
            <person name="de Groot N.N."/>
        </authorList>
    </citation>
    <scope>NUCLEOTIDE SEQUENCE [LARGE SCALE GENOMIC DNA]</scope>
    <source>
        <strain evidence="9 10">DSM 8512</strain>
    </source>
</reference>
<dbReference type="PANTHER" id="PTHR30269:SF37">
    <property type="entry name" value="MEMBRANE TRANSPORTER PROTEIN"/>
    <property type="match status" value="1"/>
</dbReference>
<feature type="transmembrane region" description="Helical" evidence="8">
    <location>
        <begin position="98"/>
        <end position="117"/>
    </location>
</feature>
<dbReference type="PANTHER" id="PTHR30269">
    <property type="entry name" value="TRANSMEMBRANE PROTEIN YFCA"/>
    <property type="match status" value="1"/>
</dbReference>
<dbReference type="InterPro" id="IPR002781">
    <property type="entry name" value="TM_pro_TauE-like"/>
</dbReference>
<name>A0A1H8G8H2_9RHOB</name>
<evidence type="ECO:0000256" key="8">
    <source>
        <dbReference type="RuleBase" id="RU363041"/>
    </source>
</evidence>
<dbReference type="RefSeq" id="WP_090611071.1">
    <property type="nucleotide sequence ID" value="NZ_FODE01000006.1"/>
</dbReference>
<feature type="transmembrane region" description="Helical" evidence="8">
    <location>
        <begin position="198"/>
        <end position="219"/>
    </location>
</feature>
<keyword evidence="5 8" id="KW-0812">Transmembrane</keyword>
<evidence type="ECO:0000313" key="9">
    <source>
        <dbReference type="EMBL" id="SEN40431.1"/>
    </source>
</evidence>
<evidence type="ECO:0000256" key="5">
    <source>
        <dbReference type="ARBA" id="ARBA00022692"/>
    </source>
</evidence>
<comment type="similarity">
    <text evidence="2 8">Belongs to the 4-toluene sulfonate uptake permease (TSUP) (TC 2.A.102) family.</text>
</comment>
<evidence type="ECO:0000313" key="10">
    <source>
        <dbReference type="Proteomes" id="UP000199054"/>
    </source>
</evidence>